<organism evidence="12 13">
    <name type="scientific">Hermetia illucens</name>
    <name type="common">Black soldier fly</name>
    <dbReference type="NCBI Taxonomy" id="343691"/>
    <lineage>
        <taxon>Eukaryota</taxon>
        <taxon>Metazoa</taxon>
        <taxon>Ecdysozoa</taxon>
        <taxon>Arthropoda</taxon>
        <taxon>Hexapoda</taxon>
        <taxon>Insecta</taxon>
        <taxon>Pterygota</taxon>
        <taxon>Neoptera</taxon>
        <taxon>Endopterygota</taxon>
        <taxon>Diptera</taxon>
        <taxon>Brachycera</taxon>
        <taxon>Stratiomyomorpha</taxon>
        <taxon>Stratiomyidae</taxon>
        <taxon>Hermetiinae</taxon>
        <taxon>Hermetia</taxon>
    </lineage>
</organism>
<reference evidence="12 13" key="1">
    <citation type="submission" date="2020-11" db="EMBL/GenBank/DDBJ databases">
        <authorList>
            <person name="Wallbank WR R."/>
            <person name="Pardo Diaz C."/>
            <person name="Kozak K."/>
            <person name="Martin S."/>
            <person name="Jiggins C."/>
            <person name="Moest M."/>
            <person name="Warren A I."/>
            <person name="Generalovic N T."/>
            <person name="Byers J.R.P. K."/>
            <person name="Montejo-Kovacevich G."/>
            <person name="Yen C E."/>
        </authorList>
    </citation>
    <scope>NUCLEOTIDE SEQUENCE [LARGE SCALE GENOMIC DNA]</scope>
</reference>
<evidence type="ECO:0000256" key="3">
    <source>
        <dbReference type="ARBA" id="ARBA00022679"/>
    </source>
</evidence>
<dbReference type="PROSITE" id="PS00108">
    <property type="entry name" value="PROTEIN_KINASE_ST"/>
    <property type="match status" value="1"/>
</dbReference>
<evidence type="ECO:0000313" key="13">
    <source>
        <dbReference type="Proteomes" id="UP000594454"/>
    </source>
</evidence>
<evidence type="ECO:0000256" key="2">
    <source>
        <dbReference type="ARBA" id="ARBA00022527"/>
    </source>
</evidence>
<dbReference type="FunCoup" id="A0A7R8YWS5">
    <property type="interactions" value="1225"/>
</dbReference>
<dbReference type="Pfam" id="PF00069">
    <property type="entry name" value="Pkinase"/>
    <property type="match status" value="1"/>
</dbReference>
<sequence>MEKYDIINVVGEGSYGLVMRCRHRESGQYVAIKKFLETEDDPTVRKMAIREIRMLKKLRHENLVNLLEVFRRKKRFFLVFEYLEHTVLEELEARAGGLGFVTSRKYIYQILRALDFIHSHDVIHRDVKPENVLVSRLGVIKLCDFGFARPYAENETFTDYVATRWYRSPELLVGDPRYGKEVDIWAVGCLYAEMMTGEPLFPGESDIDQLFQIIRVLGKLNTHHQILIHQNSMFKGMKQEQCTSLMELFPDWNRDSLDFLTQCLVMDGSLRPSTACLLKHDLFTRDDFTENFLPELRSKINQETQMNPLLKRMSDFNSGNKSGDDRSHSKQDSAAKSTSTSKDRSSQYGISLLSLAGNRPSFGSEEQFSHFRHYLNNMQTQQKPQVKQISINNLVFHDANSNKVPRVLSAKPQKTQGEKYQSSNQTQAETPSSPVQFQSLQPEVTSTINHDLAMHGRRLSPTSNLSVGGQYFNQKRSTNILGLHQVAQHKQNKISYPPSIQTSRTNPPKQTRTNLLDVNLLPIGLGPSPEVSKETSPRLFPLHPWTIANPKLTQHSNKTSTTSTTGTSTKKVLTDWKSVARESGNDFLLPNFTGASTSPYKGNRKKLSPMSTLSFQEQMQQRGESIIFPTPVRIKLQ</sequence>
<dbReference type="OrthoDB" id="548217at2759"/>
<dbReference type="Gene3D" id="3.30.200.20">
    <property type="entry name" value="Phosphorylase Kinase, domain 1"/>
    <property type="match status" value="1"/>
</dbReference>
<evidence type="ECO:0000256" key="9">
    <source>
        <dbReference type="PROSITE-ProRule" id="PRU10141"/>
    </source>
</evidence>
<evidence type="ECO:0000256" key="8">
    <source>
        <dbReference type="ARBA" id="ARBA00048367"/>
    </source>
</evidence>
<protein>
    <recommendedName>
        <fullName evidence="1">cyclin-dependent kinase</fullName>
        <ecNumber evidence="1">2.7.11.22</ecNumber>
    </recommendedName>
</protein>
<gene>
    <name evidence="12" type="ORF">HERILL_LOCUS10878</name>
</gene>
<dbReference type="SMART" id="SM00220">
    <property type="entry name" value="S_TKc"/>
    <property type="match status" value="1"/>
</dbReference>
<feature type="compositionally biased region" description="Polar residues" evidence="10">
    <location>
        <begin position="498"/>
        <end position="512"/>
    </location>
</feature>
<dbReference type="Gene3D" id="1.10.510.10">
    <property type="entry name" value="Transferase(Phosphotransferase) domain 1"/>
    <property type="match status" value="1"/>
</dbReference>
<evidence type="ECO:0000256" key="5">
    <source>
        <dbReference type="ARBA" id="ARBA00022777"/>
    </source>
</evidence>
<keyword evidence="4 9" id="KW-0547">Nucleotide-binding</keyword>
<keyword evidence="2" id="KW-0723">Serine/threonine-protein kinase</keyword>
<dbReference type="GO" id="GO:0005524">
    <property type="term" value="F:ATP binding"/>
    <property type="evidence" value="ECO:0007669"/>
    <property type="project" value="UniProtKB-UniRule"/>
</dbReference>
<dbReference type="InterPro" id="IPR050117">
    <property type="entry name" value="MAPK"/>
</dbReference>
<feature type="compositionally biased region" description="Polar residues" evidence="10">
    <location>
        <begin position="412"/>
        <end position="436"/>
    </location>
</feature>
<dbReference type="InterPro" id="IPR000719">
    <property type="entry name" value="Prot_kinase_dom"/>
</dbReference>
<evidence type="ECO:0000256" key="4">
    <source>
        <dbReference type="ARBA" id="ARBA00022741"/>
    </source>
</evidence>
<feature type="compositionally biased region" description="Basic and acidic residues" evidence="10">
    <location>
        <begin position="322"/>
        <end position="333"/>
    </location>
</feature>
<dbReference type="SUPFAM" id="SSF56112">
    <property type="entry name" value="Protein kinase-like (PK-like)"/>
    <property type="match status" value="1"/>
</dbReference>
<evidence type="ECO:0000259" key="11">
    <source>
        <dbReference type="PROSITE" id="PS50011"/>
    </source>
</evidence>
<keyword evidence="5" id="KW-0418">Kinase</keyword>
<feature type="domain" description="Protein kinase" evidence="11">
    <location>
        <begin position="4"/>
        <end position="283"/>
    </location>
</feature>
<dbReference type="InterPro" id="IPR008271">
    <property type="entry name" value="Ser/Thr_kinase_AS"/>
</dbReference>
<dbReference type="InParanoid" id="A0A7R8YWS5"/>
<keyword evidence="6 9" id="KW-0067">ATP-binding</keyword>
<dbReference type="FunFam" id="3.30.200.20:FF:000049">
    <property type="entry name" value="cyclin-dependent kinase-like 1 isoform X1"/>
    <property type="match status" value="1"/>
</dbReference>
<comment type="catalytic activity">
    <reaction evidence="7">
        <text>L-threonyl-[protein] + ATP = O-phospho-L-threonyl-[protein] + ADP + H(+)</text>
        <dbReference type="Rhea" id="RHEA:46608"/>
        <dbReference type="Rhea" id="RHEA-COMP:11060"/>
        <dbReference type="Rhea" id="RHEA-COMP:11605"/>
        <dbReference type="ChEBI" id="CHEBI:15378"/>
        <dbReference type="ChEBI" id="CHEBI:30013"/>
        <dbReference type="ChEBI" id="CHEBI:30616"/>
        <dbReference type="ChEBI" id="CHEBI:61977"/>
        <dbReference type="ChEBI" id="CHEBI:456216"/>
        <dbReference type="EC" id="2.7.11.22"/>
    </reaction>
</comment>
<dbReference type="InterPro" id="IPR011009">
    <property type="entry name" value="Kinase-like_dom_sf"/>
</dbReference>
<dbReference type="InterPro" id="IPR017441">
    <property type="entry name" value="Protein_kinase_ATP_BS"/>
</dbReference>
<evidence type="ECO:0000313" key="12">
    <source>
        <dbReference type="EMBL" id="CAD7088233.1"/>
    </source>
</evidence>
<feature type="region of interest" description="Disordered" evidence="10">
    <location>
        <begin position="411"/>
        <end position="436"/>
    </location>
</feature>
<evidence type="ECO:0000256" key="1">
    <source>
        <dbReference type="ARBA" id="ARBA00012425"/>
    </source>
</evidence>
<dbReference type="PROSITE" id="PS50011">
    <property type="entry name" value="PROTEIN_KINASE_DOM"/>
    <property type="match status" value="1"/>
</dbReference>
<feature type="region of interest" description="Disordered" evidence="10">
    <location>
        <begin position="312"/>
        <end position="343"/>
    </location>
</feature>
<keyword evidence="3" id="KW-0808">Transferase</keyword>
<dbReference type="EC" id="2.7.11.22" evidence="1"/>
<name>A0A7R8YWS5_HERIL</name>
<comment type="catalytic activity">
    <reaction evidence="8">
        <text>L-seryl-[protein] + ATP = O-phospho-L-seryl-[protein] + ADP + H(+)</text>
        <dbReference type="Rhea" id="RHEA:17989"/>
        <dbReference type="Rhea" id="RHEA-COMP:9863"/>
        <dbReference type="Rhea" id="RHEA-COMP:11604"/>
        <dbReference type="ChEBI" id="CHEBI:15378"/>
        <dbReference type="ChEBI" id="CHEBI:29999"/>
        <dbReference type="ChEBI" id="CHEBI:30616"/>
        <dbReference type="ChEBI" id="CHEBI:83421"/>
        <dbReference type="ChEBI" id="CHEBI:456216"/>
        <dbReference type="EC" id="2.7.11.22"/>
    </reaction>
</comment>
<evidence type="ECO:0000256" key="6">
    <source>
        <dbReference type="ARBA" id="ARBA00022840"/>
    </source>
</evidence>
<proteinExistence type="predicted"/>
<keyword evidence="13" id="KW-1185">Reference proteome</keyword>
<dbReference type="FunFam" id="1.10.510.10:FF:000624">
    <property type="entry name" value="Mitogen-activated protein kinase"/>
    <property type="match status" value="1"/>
</dbReference>
<dbReference type="GO" id="GO:0004693">
    <property type="term" value="F:cyclin-dependent protein serine/threonine kinase activity"/>
    <property type="evidence" value="ECO:0007669"/>
    <property type="project" value="UniProtKB-EC"/>
</dbReference>
<dbReference type="PROSITE" id="PS00107">
    <property type="entry name" value="PROTEIN_KINASE_ATP"/>
    <property type="match status" value="1"/>
</dbReference>
<feature type="binding site" evidence="9">
    <location>
        <position position="34"/>
    </location>
    <ligand>
        <name>ATP</name>
        <dbReference type="ChEBI" id="CHEBI:30616"/>
    </ligand>
</feature>
<dbReference type="PANTHER" id="PTHR24055">
    <property type="entry name" value="MITOGEN-ACTIVATED PROTEIN KINASE"/>
    <property type="match status" value="1"/>
</dbReference>
<evidence type="ECO:0000256" key="10">
    <source>
        <dbReference type="SAM" id="MobiDB-lite"/>
    </source>
</evidence>
<dbReference type="AlphaFoldDB" id="A0A7R8YWS5"/>
<evidence type="ECO:0000256" key="7">
    <source>
        <dbReference type="ARBA" id="ARBA00047811"/>
    </source>
</evidence>
<feature type="region of interest" description="Disordered" evidence="10">
    <location>
        <begin position="489"/>
        <end position="512"/>
    </location>
</feature>
<dbReference type="EMBL" id="LR899012">
    <property type="protein sequence ID" value="CAD7088233.1"/>
    <property type="molecule type" value="Genomic_DNA"/>
</dbReference>
<accession>A0A7R8YWS5</accession>
<dbReference type="Proteomes" id="UP000594454">
    <property type="component" value="Chromosome 4"/>
</dbReference>